<protein>
    <submittedName>
        <fullName evidence="4">FAD-binding protein</fullName>
    </submittedName>
</protein>
<evidence type="ECO:0000313" key="4">
    <source>
        <dbReference type="EMBL" id="BBH52342.1"/>
    </source>
</evidence>
<dbReference type="InterPro" id="IPR016164">
    <property type="entry name" value="FAD-linked_Oxase-like_C"/>
</dbReference>
<dbReference type="SUPFAM" id="SSF56176">
    <property type="entry name" value="FAD-binding/transporter-associated domain-like"/>
    <property type="match status" value="1"/>
</dbReference>
<dbReference type="InterPro" id="IPR016170">
    <property type="entry name" value="Cytok_DH_C_sf"/>
</dbReference>
<dbReference type="PROSITE" id="PS51387">
    <property type="entry name" value="FAD_PCMH"/>
    <property type="match status" value="1"/>
</dbReference>
<dbReference type="GO" id="GO:0071949">
    <property type="term" value="F:FAD binding"/>
    <property type="evidence" value="ECO:0007669"/>
    <property type="project" value="InterPro"/>
</dbReference>
<dbReference type="Proteomes" id="UP000291236">
    <property type="component" value="Chromosome"/>
</dbReference>
<dbReference type="Gene3D" id="3.30.43.10">
    <property type="entry name" value="Uridine Diphospho-n-acetylenolpyruvylglucosamine Reductase, domain 2"/>
    <property type="match status" value="1"/>
</dbReference>
<dbReference type="InterPro" id="IPR016167">
    <property type="entry name" value="FAD-bd_PCMH_sub1"/>
</dbReference>
<name>A0A4P2VTX9_FLUSA</name>
<dbReference type="SUPFAM" id="SSF55103">
    <property type="entry name" value="FAD-linked oxidases, C-terminal domain"/>
    <property type="match status" value="1"/>
</dbReference>
<keyword evidence="1" id="KW-0285">Flavoprotein</keyword>
<evidence type="ECO:0000256" key="1">
    <source>
        <dbReference type="ARBA" id="ARBA00022630"/>
    </source>
</evidence>
<dbReference type="GO" id="GO:0016899">
    <property type="term" value="F:oxidoreductase activity, acting on the CH-OH group of donors, oxygen as acceptor"/>
    <property type="evidence" value="ECO:0007669"/>
    <property type="project" value="InterPro"/>
</dbReference>
<dbReference type="KEGG" id="sbf:JCM31447_07830"/>
<evidence type="ECO:0000256" key="2">
    <source>
        <dbReference type="ARBA" id="ARBA00022827"/>
    </source>
</evidence>
<reference evidence="4 5" key="1">
    <citation type="submission" date="2018-12" db="EMBL/GenBank/DDBJ databases">
        <title>Rubrispira sanarue gen. nov., sp., nov., a member of the order Silvanigrellales, isolated from a brackish lake in Hamamatsu Japan.</title>
        <authorList>
            <person name="Maejima Y."/>
            <person name="Iino T."/>
            <person name="Muraguchi Y."/>
            <person name="Fukuda K."/>
            <person name="Nojiri H."/>
            <person name="Ohkuma M."/>
            <person name="Moriuchi R."/>
            <person name="Dohra H."/>
            <person name="Kimbara K."/>
            <person name="Shintani M."/>
        </authorList>
    </citation>
    <scope>NUCLEOTIDE SEQUENCE [LARGE SCALE GENOMIC DNA]</scope>
    <source>
        <strain evidence="4 5">RF1110005</strain>
    </source>
</reference>
<dbReference type="InterPro" id="IPR016169">
    <property type="entry name" value="FAD-bd_PCMH_sub2"/>
</dbReference>
<dbReference type="InterPro" id="IPR016171">
    <property type="entry name" value="Vanillyl_alc_oxidase_C-sub2"/>
</dbReference>
<proteinExistence type="predicted"/>
<accession>A0A4P2VTX9</accession>
<dbReference type="OrthoDB" id="1489106at2"/>
<dbReference type="InterPro" id="IPR016166">
    <property type="entry name" value="FAD-bd_PCMH"/>
</dbReference>
<dbReference type="Pfam" id="PF09129">
    <property type="entry name" value="Chol_subst-bind"/>
    <property type="match status" value="1"/>
</dbReference>
<evidence type="ECO:0000259" key="3">
    <source>
        <dbReference type="PROSITE" id="PS51387"/>
    </source>
</evidence>
<dbReference type="InterPro" id="IPR010031">
    <property type="entry name" value="FAD_lactone_oxidase-like"/>
</dbReference>
<dbReference type="Pfam" id="PF01565">
    <property type="entry name" value="FAD_binding_4"/>
    <property type="match status" value="1"/>
</dbReference>
<gene>
    <name evidence="4" type="ORF">JCM31447_07830</name>
</gene>
<dbReference type="EMBL" id="AP019368">
    <property type="protein sequence ID" value="BBH52342.1"/>
    <property type="molecule type" value="Genomic_DNA"/>
</dbReference>
<dbReference type="PANTHER" id="PTHR43762">
    <property type="entry name" value="L-GULONOLACTONE OXIDASE"/>
    <property type="match status" value="1"/>
</dbReference>
<dbReference type="AlphaFoldDB" id="A0A4P2VTX9"/>
<keyword evidence="2" id="KW-0274">FAD</keyword>
<dbReference type="Gene3D" id="3.30.465.10">
    <property type="match status" value="1"/>
</dbReference>
<dbReference type="RefSeq" id="WP_130606754.1">
    <property type="nucleotide sequence ID" value="NZ_AP019368.1"/>
</dbReference>
<dbReference type="Gene3D" id="3.40.462.10">
    <property type="entry name" value="FAD-linked oxidases, C-terminal domain"/>
    <property type="match status" value="1"/>
</dbReference>
<dbReference type="InterPro" id="IPR006094">
    <property type="entry name" value="Oxid_FAD_bind_N"/>
</dbReference>
<dbReference type="InterPro" id="IPR036318">
    <property type="entry name" value="FAD-bd_PCMH-like_sf"/>
</dbReference>
<evidence type="ECO:0000313" key="5">
    <source>
        <dbReference type="Proteomes" id="UP000291236"/>
    </source>
</evidence>
<keyword evidence="5" id="KW-1185">Reference proteome</keyword>
<organism evidence="4 5">
    <name type="scientific">Fluviispira sanaruensis</name>
    <dbReference type="NCBI Taxonomy" id="2493639"/>
    <lineage>
        <taxon>Bacteria</taxon>
        <taxon>Pseudomonadati</taxon>
        <taxon>Bdellovibrionota</taxon>
        <taxon>Oligoflexia</taxon>
        <taxon>Silvanigrellales</taxon>
        <taxon>Silvanigrellaceae</taxon>
        <taxon>Fluviispira</taxon>
    </lineage>
</organism>
<sequence>MKNKNIKITSTRRKFLSNITKAAAIGTSINTIPFFKINIANALSLPNFPQNINVYLEKFENWSGELKAKALWTCAPKNSDEIITIINWAKKNNFKVRPKGKQHNWSPLTLANNSDLTSNIILVDTKLYLNNVTIDKFHYPFHVTAQTGITMEALATQLEEYDLGFSCLPAPGELTLGGVLAINGHGSAVSLVDEDSHSSHHNYGSLSNQIDSLTAIVWDAASDQYILKKFLRSHPQCQAFLVHLGRAFITEVTLRVEKNQRIRCQSIIGIPAAEIFGDPLTSKFNFSHFINKSGRAEIIWYPFTDKPWLKVWSITNEKKPEYSREVNNPYNYPFSDNISENMSKMIQSIVAGHTGITPQFGKLMYYVTAAGLEYSNSFDLWGWSKNLLLYIRPSTMKVTANGYVVITKRENIQKVLNDLYKQYNYLIDKYRAQSKYPINGPLEIRVTGLDNARNLTDTSPILSSIHKVDSHPDWNVGIWINVLTLPGTPFANHFYTELEEWIYTNYCEPYATVRVEWSKGWAYNQSSAWVNKNMIRNIISTSFKNKDDDNSDWDRAASILNENDPHRVFSSPLIDSLNI</sequence>
<feature type="domain" description="FAD-binding PCMH-type" evidence="3">
    <location>
        <begin position="64"/>
        <end position="259"/>
    </location>
</feature>
<dbReference type="Gene3D" id="1.10.45.10">
    <property type="entry name" value="Vanillyl-alcohol Oxidase, Chain A, domain 4"/>
    <property type="match status" value="1"/>
</dbReference>
<dbReference type="InterPro" id="IPR015213">
    <property type="entry name" value="Cholesterol_OX_subst-bd"/>
</dbReference>
<dbReference type="PANTHER" id="PTHR43762:SF1">
    <property type="entry name" value="D-ARABINONO-1,4-LACTONE OXIDASE"/>
    <property type="match status" value="1"/>
</dbReference>